<dbReference type="VEuPathDB" id="PlasmoDB:PVX_237290"/>
<dbReference type="EMBL" id="AAKM01001937">
    <property type="protein sequence ID" value="EDL42536.1"/>
    <property type="molecule type" value="Genomic_DNA"/>
</dbReference>
<evidence type="ECO:0000256" key="1">
    <source>
        <dbReference type="ARBA" id="ARBA00024205"/>
    </source>
</evidence>
<dbReference type="InterPro" id="IPR057965">
    <property type="entry name" value="STEEP1_dom"/>
</dbReference>
<dbReference type="GO" id="GO:0005737">
    <property type="term" value="C:cytoplasm"/>
    <property type="evidence" value="ECO:0007669"/>
    <property type="project" value="GOC"/>
</dbReference>
<dbReference type="Proteomes" id="UP000008333">
    <property type="component" value="Unassembled WGS sequence"/>
</dbReference>
<evidence type="ECO:0000313" key="6">
    <source>
        <dbReference type="EMBL" id="EDL42571.1"/>
    </source>
</evidence>
<dbReference type="STRING" id="126793.A5KDJ8"/>
<organism evidence="6 7">
    <name type="scientific">Plasmodium vivax (strain Salvador I)</name>
    <dbReference type="NCBI Taxonomy" id="126793"/>
    <lineage>
        <taxon>Eukaryota</taxon>
        <taxon>Sar</taxon>
        <taxon>Alveolata</taxon>
        <taxon>Apicomplexa</taxon>
        <taxon>Aconoidasida</taxon>
        <taxon>Haemosporida</taxon>
        <taxon>Plasmodiidae</taxon>
        <taxon>Plasmodium</taxon>
        <taxon>Plasmodium (Plasmodium)</taxon>
    </lineage>
</organism>
<feature type="domain" description="STEEP1" evidence="3">
    <location>
        <begin position="75"/>
        <end position="181"/>
    </location>
</feature>
<dbReference type="InterPro" id="IPR029704">
    <property type="entry name" value="STEEP-like"/>
</dbReference>
<dbReference type="InParanoid" id="A5KDJ8"/>
<evidence type="ECO:0000313" key="7">
    <source>
        <dbReference type="Proteomes" id="UP000008333"/>
    </source>
</evidence>
<dbReference type="AlphaFoldDB" id="A5KDJ8"/>
<dbReference type="RefSeq" id="XP_001612364.1">
    <property type="nucleotide sequence ID" value="XM_001612314.1"/>
</dbReference>
<dbReference type="RefSeq" id="XP_001612331.1">
    <property type="nucleotide sequence ID" value="XM_001612281.1"/>
</dbReference>
<dbReference type="OMA" id="IKRSNCV"/>
<dbReference type="VEuPathDB" id="PlasmoDB:PVX_218290"/>
<dbReference type="KEGG" id="pvx:PVX_216290"/>
<dbReference type="GeneID" id="5471575"/>
<protein>
    <recommendedName>
        <fullName evidence="3">STEEP1 domain-containing protein</fullName>
    </recommendedName>
</protein>
<gene>
    <name evidence="4" type="ORF">PVX_216290</name>
    <name evidence="5" type="ORF">PVX_218290</name>
    <name evidence="6" type="ORF">PVX_237290</name>
</gene>
<dbReference type="RefSeq" id="XP_001612329.1">
    <property type="nucleotide sequence ID" value="XM_001612279.1"/>
</dbReference>
<feature type="compositionally biased region" description="Low complexity" evidence="2">
    <location>
        <begin position="7"/>
        <end position="21"/>
    </location>
</feature>
<evidence type="ECO:0000313" key="5">
    <source>
        <dbReference type="EMBL" id="EDL42538.1"/>
    </source>
</evidence>
<dbReference type="KEGG" id="pvx:PVX_218290"/>
<evidence type="ECO:0000259" key="3">
    <source>
        <dbReference type="Pfam" id="PF25809"/>
    </source>
</evidence>
<reference evidence="6" key="1">
    <citation type="submission" date="2006-09" db="EMBL/GenBank/DDBJ databases">
        <authorList>
            <person name="Carlton J."/>
        </authorList>
    </citation>
    <scope>NUCLEOTIDE SEQUENCE</scope>
    <source>
        <strain evidence="6">Salvador I</strain>
    </source>
</reference>
<accession>A5KDJ8</accession>
<dbReference type="GeneID" id="5471541"/>
<sequence>MEEGDQATDAAETSALAANTLTREEQPDERSKNEVTLLEIKRKVQNEKEAQKDDNKQRKFKIINYTSKDSLVSKVEKEFFLFFCFLCGFNCLISETDVADLPRRKTDGSIIFPFKKIVHKKYYKTKKECILIRRREDALEVQFRILCKECGVPIGYVNSLADDNAYVYYYDYSFVRSQTKSRLFKDVSLKGQDNSADIQHSGGRSSLEGPRFEGKPIPNPLLGLDSTRTGHHHHHH</sequence>
<keyword evidence="7" id="KW-1185">Reference proteome</keyword>
<dbReference type="GeneID" id="5471539"/>
<proteinExistence type="inferred from homology"/>
<dbReference type="EMBL" id="AAKM01001300">
    <property type="protein sequence ID" value="EDL42571.1"/>
    <property type="molecule type" value="Genomic_DNA"/>
</dbReference>
<reference evidence="6 7" key="2">
    <citation type="journal article" date="2008" name="Nature">
        <title>Comparative genomics of the neglected human malaria parasite Plasmodium vivax.</title>
        <authorList>
            <person name="Carlton J.M."/>
            <person name="Adams J.H."/>
            <person name="Silva J.C."/>
            <person name="Bidwell S.L."/>
            <person name="Lorenzi H."/>
            <person name="Caler E."/>
            <person name="Crabtree J."/>
            <person name="Angiuoli S.V."/>
            <person name="Merino E.F."/>
            <person name="Amedeo P."/>
            <person name="Cheng Q."/>
            <person name="Coulson R.M."/>
            <person name="Crabb B.S."/>
            <person name="Del Portillo H.A."/>
            <person name="Essien K."/>
            <person name="Feldblyum T.V."/>
            <person name="Fernandez-Becerra C."/>
            <person name="Gilson P.R."/>
            <person name="Gueye A.H."/>
            <person name="Guo X."/>
            <person name="Kang'a S."/>
            <person name="Kooij T.W."/>
            <person name="Korsinczky M."/>
            <person name="Meyer E.V."/>
            <person name="Nene V."/>
            <person name="Paulsen I."/>
            <person name="White O."/>
            <person name="Ralph S.A."/>
            <person name="Ren Q."/>
            <person name="Sargeant T.J."/>
            <person name="Salzberg S.L."/>
            <person name="Stoeckert C.J."/>
            <person name="Sullivan S.A."/>
            <person name="Yamamoto M.M."/>
            <person name="Hoffman S.L."/>
            <person name="Wortman J.R."/>
            <person name="Gardner M.J."/>
            <person name="Galinski M.R."/>
            <person name="Barnwell J.W."/>
            <person name="Fraser-Liggett C.M."/>
        </authorList>
    </citation>
    <scope>NUCLEOTIDE SEQUENCE [LARGE SCALE GENOMIC DNA]</scope>
    <source>
        <strain evidence="6 7">Salvador I</strain>
    </source>
</reference>
<evidence type="ECO:0000313" key="4">
    <source>
        <dbReference type="EMBL" id="EDL42536.1"/>
    </source>
</evidence>
<dbReference type="PANTHER" id="PTHR46355">
    <property type="entry name" value="UPF0428 PROTEIN CXORF56"/>
    <property type="match status" value="1"/>
</dbReference>
<dbReference type="VEuPathDB" id="PlasmoDB:PVX_216290"/>
<comment type="caution">
    <text evidence="6">The sequence shown here is derived from an EMBL/GenBank/DDBJ whole genome shotgun (WGS) entry which is preliminary data.</text>
</comment>
<dbReference type="Pfam" id="PF25809">
    <property type="entry name" value="STEEP1"/>
    <property type="match status" value="1"/>
</dbReference>
<dbReference type="GO" id="GO:0090158">
    <property type="term" value="P:endoplasmic reticulum membrane organization"/>
    <property type="evidence" value="ECO:0007669"/>
    <property type="project" value="TreeGrafter"/>
</dbReference>
<comment type="similarity">
    <text evidence="1">Belongs to the STEEP1 family.</text>
</comment>
<feature type="region of interest" description="Disordered" evidence="2">
    <location>
        <begin position="195"/>
        <end position="236"/>
    </location>
</feature>
<dbReference type="GO" id="GO:0006888">
    <property type="term" value="P:endoplasmic reticulum to Golgi vesicle-mediated transport"/>
    <property type="evidence" value="ECO:0007669"/>
    <property type="project" value="TreeGrafter"/>
</dbReference>
<dbReference type="PANTHER" id="PTHR46355:SF1">
    <property type="entry name" value="STING ER EXIT PROTEIN"/>
    <property type="match status" value="1"/>
</dbReference>
<evidence type="ECO:0000256" key="2">
    <source>
        <dbReference type="SAM" id="MobiDB-lite"/>
    </source>
</evidence>
<dbReference type="KEGG" id="pvx:PVX_237290"/>
<feature type="compositionally biased region" description="Polar residues" evidence="2">
    <location>
        <begin position="195"/>
        <end position="204"/>
    </location>
</feature>
<feature type="region of interest" description="Disordered" evidence="2">
    <location>
        <begin position="1"/>
        <end position="34"/>
    </location>
</feature>
<name>A5KDJ8_PLAVS</name>
<feature type="compositionally biased region" description="Basic and acidic residues" evidence="2">
    <location>
        <begin position="22"/>
        <end position="34"/>
    </location>
</feature>
<dbReference type="EMBL" id="AAKM01001900">
    <property type="protein sequence ID" value="EDL42538.1"/>
    <property type="molecule type" value="Genomic_DNA"/>
</dbReference>